<dbReference type="AlphaFoldDB" id="A0AAV5JF23"/>
<comment type="caution">
    <text evidence="3">The sequence shown here is derived from an EMBL/GenBank/DDBJ whole genome shotgun (WGS) entry which is preliminary data.</text>
</comment>
<feature type="compositionally biased region" description="Basic and acidic residues" evidence="1">
    <location>
        <begin position="263"/>
        <end position="272"/>
    </location>
</feature>
<proteinExistence type="predicted"/>
<feature type="region of interest" description="Disordered" evidence="1">
    <location>
        <begin position="83"/>
        <end position="105"/>
    </location>
</feature>
<dbReference type="InterPro" id="IPR040424">
    <property type="entry name" value="Smn1"/>
</dbReference>
<gene>
    <name evidence="3" type="ORF">SLEP1_g21980</name>
</gene>
<evidence type="ECO:0000259" key="2">
    <source>
        <dbReference type="Pfam" id="PF20636"/>
    </source>
</evidence>
<organism evidence="3 4">
    <name type="scientific">Rubroshorea leprosula</name>
    <dbReference type="NCBI Taxonomy" id="152421"/>
    <lineage>
        <taxon>Eukaryota</taxon>
        <taxon>Viridiplantae</taxon>
        <taxon>Streptophyta</taxon>
        <taxon>Embryophyta</taxon>
        <taxon>Tracheophyta</taxon>
        <taxon>Spermatophyta</taxon>
        <taxon>Magnoliopsida</taxon>
        <taxon>eudicotyledons</taxon>
        <taxon>Gunneridae</taxon>
        <taxon>Pentapetalae</taxon>
        <taxon>rosids</taxon>
        <taxon>malvids</taxon>
        <taxon>Malvales</taxon>
        <taxon>Dipterocarpaceae</taxon>
        <taxon>Rubroshorea</taxon>
    </lineage>
</organism>
<dbReference type="PANTHER" id="PTHR39267">
    <property type="entry name" value="SURVIVAL MOTOR NEURON-LIKE PROTEIN 1"/>
    <property type="match status" value="1"/>
</dbReference>
<accession>A0AAV5JF23</accession>
<dbReference type="InterPro" id="IPR049481">
    <property type="entry name" value="SMN_G2-BD"/>
</dbReference>
<dbReference type="Pfam" id="PF20636">
    <property type="entry name" value="SMN_G2-BD"/>
    <property type="match status" value="1"/>
</dbReference>
<sequence length="313" mass="34069">MGKDGDLWDDSALIIAFDNAMSKYKMMHSKRNTEANVSGVADQTGDEALRDAGNNSKDATNGETPMHEVKNPILVKEDYHVASQTPEPNVSVDSPNSISVQDAPYENKDYSYSQGADDYNKLLTQYYELEEKQQQIMQQLQQFGSWNYQPAVEGSCSAAQWGNSCGAQEYPTHANQASNIITACPCCPYAYQTLVAPCSSYSACSLGGTCAEAATLHTREAITHGNSLSVADTDIVRTAMGAVERAVSSLKKETLENSNTNEANKEEKDNEGKVAQSVSSQTDLAVVLNAWYSAGFYTGKYLVEQSVAKKHPH</sequence>
<keyword evidence="4" id="KW-1185">Reference proteome</keyword>
<dbReference type="CDD" id="cd22851">
    <property type="entry name" value="SMN_N"/>
    <property type="match status" value="1"/>
</dbReference>
<name>A0AAV5JF23_9ROSI</name>
<dbReference type="PANTHER" id="PTHR39267:SF1">
    <property type="entry name" value="SURVIVAL MOTOR NEURON PROTEIN"/>
    <property type="match status" value="1"/>
</dbReference>
<protein>
    <recommendedName>
        <fullName evidence="2">Survival Motor Neuron Gemin2-binding domain-containing protein</fullName>
    </recommendedName>
</protein>
<feature type="domain" description="Survival Motor Neuron Gemin2-binding" evidence="2">
    <location>
        <begin position="1"/>
        <end position="28"/>
    </location>
</feature>
<evidence type="ECO:0000313" key="3">
    <source>
        <dbReference type="EMBL" id="GKV10640.1"/>
    </source>
</evidence>
<feature type="region of interest" description="Disordered" evidence="1">
    <location>
        <begin position="254"/>
        <end position="276"/>
    </location>
</feature>
<dbReference type="EMBL" id="BPVZ01000032">
    <property type="protein sequence ID" value="GKV10640.1"/>
    <property type="molecule type" value="Genomic_DNA"/>
</dbReference>
<feature type="compositionally biased region" description="Polar residues" evidence="1">
    <location>
        <begin position="83"/>
        <end position="100"/>
    </location>
</feature>
<feature type="compositionally biased region" description="Polar residues" evidence="1">
    <location>
        <begin position="53"/>
        <end position="63"/>
    </location>
</feature>
<evidence type="ECO:0000313" key="4">
    <source>
        <dbReference type="Proteomes" id="UP001054252"/>
    </source>
</evidence>
<feature type="region of interest" description="Disordered" evidence="1">
    <location>
        <begin position="47"/>
        <end position="67"/>
    </location>
</feature>
<dbReference type="Proteomes" id="UP001054252">
    <property type="component" value="Unassembled WGS sequence"/>
</dbReference>
<reference evidence="3 4" key="1">
    <citation type="journal article" date="2021" name="Commun. Biol.">
        <title>The genome of Shorea leprosula (Dipterocarpaceae) highlights the ecological relevance of drought in aseasonal tropical rainforests.</title>
        <authorList>
            <person name="Ng K.K.S."/>
            <person name="Kobayashi M.J."/>
            <person name="Fawcett J.A."/>
            <person name="Hatakeyama M."/>
            <person name="Paape T."/>
            <person name="Ng C.H."/>
            <person name="Ang C.C."/>
            <person name="Tnah L.H."/>
            <person name="Lee C.T."/>
            <person name="Nishiyama T."/>
            <person name="Sese J."/>
            <person name="O'Brien M.J."/>
            <person name="Copetti D."/>
            <person name="Mohd Noor M.I."/>
            <person name="Ong R.C."/>
            <person name="Putra M."/>
            <person name="Sireger I.Z."/>
            <person name="Indrioko S."/>
            <person name="Kosugi Y."/>
            <person name="Izuno A."/>
            <person name="Isagi Y."/>
            <person name="Lee S.L."/>
            <person name="Shimizu K.K."/>
        </authorList>
    </citation>
    <scope>NUCLEOTIDE SEQUENCE [LARGE SCALE GENOMIC DNA]</scope>
    <source>
        <strain evidence="3">214</strain>
    </source>
</reference>
<evidence type="ECO:0000256" key="1">
    <source>
        <dbReference type="SAM" id="MobiDB-lite"/>
    </source>
</evidence>